<dbReference type="RefSeq" id="YP_001949954.1">
    <property type="nucleotide sequence ID" value="NC_010811.2"/>
</dbReference>
<protein>
    <submittedName>
        <fullName evidence="1">Uncharacterized protein</fullName>
    </submittedName>
</protein>
<evidence type="ECO:0000313" key="1">
    <source>
        <dbReference type="EMBL" id="BAG41524.1"/>
    </source>
</evidence>
<dbReference type="KEGG" id="vg:6369957"/>
<evidence type="ECO:0000313" key="2">
    <source>
        <dbReference type="Proteomes" id="UP000001034"/>
    </source>
</evidence>
<reference evidence="1 2" key="1">
    <citation type="journal article" date="2010" name="Virology">
        <title>A jumbo phage infecting the phytopathogen Ralstonia solanacearum defines a new lineage of the Myoviridae family.</title>
        <authorList>
            <person name="Yamada T."/>
            <person name="Satoh S."/>
            <person name="Ishikawa H."/>
            <person name="Fujiwara A."/>
            <person name="Kawasaki T."/>
            <person name="Fujie M."/>
            <person name="Ogata H."/>
        </authorList>
    </citation>
    <scope>NUCLEOTIDE SEQUENCE [LARGE SCALE GENOMIC DNA]</scope>
</reference>
<sequence length="143" mass="17048">MKDEDILLYIIAERDSLYSDLKALHRVRVDPAVKGGEYRQILSLEALRRRMYAHTQLMKQVNGTCQIVAHRNEKDPYFSIREWGRGASYTWDIFMKDRAQQFLQKSPTWKKVQQYDHADVWQFFAHIDYDHKKGTLKGIRLKS</sequence>
<name>B2ZXU8_9CAUD</name>
<dbReference type="EMBL" id="AB366653">
    <property type="protein sequence ID" value="BAG41524.1"/>
    <property type="molecule type" value="Genomic_DNA"/>
</dbReference>
<accession>B2ZXU8</accession>
<dbReference type="GeneID" id="6369957"/>
<proteinExistence type="predicted"/>
<dbReference type="Proteomes" id="UP000001034">
    <property type="component" value="Segment"/>
</dbReference>
<keyword evidence="2" id="KW-1185">Reference proteome</keyword>
<organism evidence="1 2">
    <name type="scientific">Ralstonia phage phiRSL1</name>
    <dbReference type="NCBI Taxonomy" id="1980924"/>
    <lineage>
        <taxon>Viruses</taxon>
        <taxon>Duplodnaviria</taxon>
        <taxon>Heunggongvirae</taxon>
        <taxon>Uroviricota</taxon>
        <taxon>Caudoviricetes</taxon>
        <taxon>Mieseafarmvirus</taxon>
        <taxon>Mieseafarmvirus RSL1</taxon>
    </lineage>
</organism>